<dbReference type="Gene3D" id="1.10.10.10">
    <property type="entry name" value="Winged helix-like DNA-binding domain superfamily/Winged helix DNA-binding domain"/>
    <property type="match status" value="1"/>
</dbReference>
<evidence type="ECO:0000256" key="6">
    <source>
        <dbReference type="ARBA" id="ARBA00023125"/>
    </source>
</evidence>
<keyword evidence="8" id="KW-0234">DNA repair</keyword>
<dbReference type="InterPro" id="IPR004605">
    <property type="entry name" value="DNA_helicase_Holl-junc_RuvB"/>
</dbReference>
<comment type="caution">
    <text evidence="10">The sequence shown here is derived from an EMBL/GenBank/DDBJ whole genome shotgun (WGS) entry which is preliminary data.</text>
</comment>
<evidence type="ECO:0000256" key="7">
    <source>
        <dbReference type="ARBA" id="ARBA00023172"/>
    </source>
</evidence>
<keyword evidence="6" id="KW-0238">DNA-binding</keyword>
<evidence type="ECO:0000313" key="11">
    <source>
        <dbReference type="Proteomes" id="UP001575105"/>
    </source>
</evidence>
<keyword evidence="1" id="KW-0963">Cytoplasm</keyword>
<dbReference type="InterPro" id="IPR008823">
    <property type="entry name" value="RuvB_wg_C"/>
</dbReference>
<keyword evidence="3" id="KW-0227">DNA damage</keyword>
<dbReference type="InterPro" id="IPR036390">
    <property type="entry name" value="WH_DNA-bd_sf"/>
</dbReference>
<evidence type="ECO:0000256" key="4">
    <source>
        <dbReference type="ARBA" id="ARBA00022801"/>
    </source>
</evidence>
<organism evidence="10 11">
    <name type="scientific">Natronomicrosphaera hydrolytica</name>
    <dbReference type="NCBI Taxonomy" id="3242702"/>
    <lineage>
        <taxon>Bacteria</taxon>
        <taxon>Pseudomonadati</taxon>
        <taxon>Planctomycetota</taxon>
        <taxon>Phycisphaerae</taxon>
        <taxon>Phycisphaerales</taxon>
        <taxon>Phycisphaeraceae</taxon>
        <taxon>Natronomicrosphaera</taxon>
    </lineage>
</organism>
<dbReference type="CDD" id="cd00009">
    <property type="entry name" value="AAA"/>
    <property type="match status" value="1"/>
</dbReference>
<dbReference type="InterPro" id="IPR008824">
    <property type="entry name" value="RuvB-like_N"/>
</dbReference>
<dbReference type="Pfam" id="PF05496">
    <property type="entry name" value="RuvB_N"/>
    <property type="match status" value="1"/>
</dbReference>
<evidence type="ECO:0000256" key="5">
    <source>
        <dbReference type="ARBA" id="ARBA00022840"/>
    </source>
</evidence>
<dbReference type="Gene3D" id="1.10.8.60">
    <property type="match status" value="1"/>
</dbReference>
<keyword evidence="4" id="KW-0378">Hydrolase</keyword>
<dbReference type="PANTHER" id="PTHR42848">
    <property type="match status" value="1"/>
</dbReference>
<accession>A0ABV4U757</accession>
<keyword evidence="11" id="KW-1185">Reference proteome</keyword>
<reference evidence="10 11" key="1">
    <citation type="submission" date="2024-08" db="EMBL/GenBank/DDBJ databases">
        <title>Whole-genome sequencing of halo(alkali)philic microorganisms from hypersaline lakes.</title>
        <authorList>
            <person name="Sorokin D.Y."/>
            <person name="Merkel A.Y."/>
            <person name="Messina E."/>
            <person name="Yakimov M."/>
        </authorList>
    </citation>
    <scope>NUCLEOTIDE SEQUENCE [LARGE SCALE GENOMIC DNA]</scope>
    <source>
        <strain evidence="10 11">AB-hyl4</strain>
    </source>
</reference>
<dbReference type="InterPro" id="IPR041445">
    <property type="entry name" value="AAA_lid_4"/>
</dbReference>
<evidence type="ECO:0000256" key="8">
    <source>
        <dbReference type="ARBA" id="ARBA00023204"/>
    </source>
</evidence>
<keyword evidence="7" id="KW-0233">DNA recombination</keyword>
<evidence type="ECO:0000256" key="1">
    <source>
        <dbReference type="ARBA" id="ARBA00022490"/>
    </source>
</evidence>
<keyword evidence="10" id="KW-0347">Helicase</keyword>
<evidence type="ECO:0000256" key="3">
    <source>
        <dbReference type="ARBA" id="ARBA00022763"/>
    </source>
</evidence>
<dbReference type="Proteomes" id="UP001575105">
    <property type="component" value="Unassembled WGS sequence"/>
</dbReference>
<dbReference type="Pfam" id="PF17864">
    <property type="entry name" value="AAA_lid_4"/>
    <property type="match status" value="1"/>
</dbReference>
<evidence type="ECO:0000256" key="2">
    <source>
        <dbReference type="ARBA" id="ARBA00022741"/>
    </source>
</evidence>
<feature type="domain" description="AAA+ ATPase" evidence="9">
    <location>
        <begin position="54"/>
        <end position="183"/>
    </location>
</feature>
<proteinExistence type="predicted"/>
<dbReference type="PANTHER" id="PTHR42848:SF1">
    <property type="entry name" value="HOLLIDAY JUNCTION BRANCH MIGRATION COMPLEX SUBUNIT RUVB"/>
    <property type="match status" value="1"/>
</dbReference>
<evidence type="ECO:0000313" key="10">
    <source>
        <dbReference type="EMBL" id="MFA9479431.1"/>
    </source>
</evidence>
<dbReference type="GO" id="GO:0004386">
    <property type="term" value="F:helicase activity"/>
    <property type="evidence" value="ECO:0007669"/>
    <property type="project" value="UniProtKB-KW"/>
</dbReference>
<dbReference type="InterPro" id="IPR003593">
    <property type="entry name" value="AAA+_ATPase"/>
</dbReference>
<gene>
    <name evidence="10" type="ORF">ACERK3_14170</name>
</gene>
<dbReference type="Pfam" id="PF05491">
    <property type="entry name" value="WHD_RuvB"/>
    <property type="match status" value="1"/>
</dbReference>
<sequence>MTDSNHSNLDLNDAAPPTLNHVIGQERAVRQLRVALDAHYNDRAAARQGETVQAFPHVLLVGPPGVGKSLLSAIVAKELGGALHEELAQNIHAPNDLHGLMLLADEGDVVFVDEIHELIPPAQTALYRCLEERRLFLPSGRTSKRQSITLPPFTFVSATTDEWNLAKPLRDRFKLVLRLEHYGVDELMQVVANRARRMGWTLTDETAMAIAQRGRGTPRLALRLLDAARRSARAEDASNITMQHLCDALAIEGVDRLGLDPIEQRYLRMLADSGAAVRLNVLATRLGLPRQTIEQVIESDLLRLDLIAKGEAGRTLTVRGREHLQQPDDRSDIAAS</sequence>
<dbReference type="Gene3D" id="3.40.50.300">
    <property type="entry name" value="P-loop containing nucleotide triphosphate hydrolases"/>
    <property type="match status" value="1"/>
</dbReference>
<dbReference type="SUPFAM" id="SSF46785">
    <property type="entry name" value="Winged helix' DNA-binding domain"/>
    <property type="match status" value="1"/>
</dbReference>
<protein>
    <submittedName>
        <fullName evidence="10">Holliday junction DNA helicase RuvB C-terminal domain-containing protein</fullName>
    </submittedName>
</protein>
<keyword evidence="2" id="KW-0547">Nucleotide-binding</keyword>
<dbReference type="RefSeq" id="WP_425346350.1">
    <property type="nucleotide sequence ID" value="NZ_JBGUBD010000008.1"/>
</dbReference>
<dbReference type="SMART" id="SM00382">
    <property type="entry name" value="AAA"/>
    <property type="match status" value="1"/>
</dbReference>
<evidence type="ECO:0000259" key="9">
    <source>
        <dbReference type="SMART" id="SM00382"/>
    </source>
</evidence>
<dbReference type="InterPro" id="IPR027417">
    <property type="entry name" value="P-loop_NTPase"/>
</dbReference>
<dbReference type="EMBL" id="JBGUBD010000008">
    <property type="protein sequence ID" value="MFA9479431.1"/>
    <property type="molecule type" value="Genomic_DNA"/>
</dbReference>
<dbReference type="SUPFAM" id="SSF52540">
    <property type="entry name" value="P-loop containing nucleoside triphosphate hydrolases"/>
    <property type="match status" value="1"/>
</dbReference>
<name>A0ABV4U757_9BACT</name>
<keyword evidence="5" id="KW-0067">ATP-binding</keyword>
<dbReference type="InterPro" id="IPR036388">
    <property type="entry name" value="WH-like_DNA-bd_sf"/>
</dbReference>